<keyword evidence="9" id="KW-1185">Reference proteome</keyword>
<evidence type="ECO:0000256" key="7">
    <source>
        <dbReference type="SAM" id="MobiDB-lite"/>
    </source>
</evidence>
<dbReference type="EC" id="2.7.1.160" evidence="3"/>
<dbReference type="Gene3D" id="1.10.10.970">
    <property type="entry name" value="RNA 2'-phosphotransferase, Tpt1/KptA family, N-terminal domain"/>
    <property type="match status" value="1"/>
</dbReference>
<dbReference type="InterPro" id="IPR042080">
    <property type="entry name" value="RNA_2'-PTrans_N"/>
</dbReference>
<dbReference type="InterPro" id="IPR042081">
    <property type="entry name" value="RNA_2'-PTrans_C"/>
</dbReference>
<reference evidence="8" key="1">
    <citation type="submission" date="2013-04" db="EMBL/GenBank/DDBJ databases">
        <title>The Genome Sequence of Fonticula alba ATCC 38817.</title>
        <authorList>
            <consortium name="The Broad Institute Genomics Platform"/>
            <person name="Russ C."/>
            <person name="Cuomo C."/>
            <person name="Burger G."/>
            <person name="Gray M.W."/>
            <person name="Holland P.W.H."/>
            <person name="King N."/>
            <person name="Lang F.B.F."/>
            <person name="Roger A.J."/>
            <person name="Ruiz-Trillo I."/>
            <person name="Brown M."/>
            <person name="Walker B."/>
            <person name="Young S."/>
            <person name="Zeng Q."/>
            <person name="Gargeya S."/>
            <person name="Fitzgerald M."/>
            <person name="Haas B."/>
            <person name="Abouelleil A."/>
            <person name="Allen A.W."/>
            <person name="Alvarado L."/>
            <person name="Arachchi H.M."/>
            <person name="Berlin A.M."/>
            <person name="Chapman S.B."/>
            <person name="Gainer-Dewar J."/>
            <person name="Goldberg J."/>
            <person name="Griggs A."/>
            <person name="Gujja S."/>
            <person name="Hansen M."/>
            <person name="Howarth C."/>
            <person name="Imamovic A."/>
            <person name="Ireland A."/>
            <person name="Larimer J."/>
            <person name="McCowan C."/>
            <person name="Murphy C."/>
            <person name="Pearson M."/>
            <person name="Poon T.W."/>
            <person name="Priest M."/>
            <person name="Roberts A."/>
            <person name="Saif S."/>
            <person name="Shea T."/>
            <person name="Sisk P."/>
            <person name="Sykes S."/>
            <person name="Wortman J."/>
            <person name="Nusbaum C."/>
            <person name="Birren B."/>
        </authorList>
    </citation>
    <scope>NUCLEOTIDE SEQUENCE [LARGE SCALE GENOMIC DNA]</scope>
    <source>
        <strain evidence="8">ATCC 38817</strain>
    </source>
</reference>
<dbReference type="Proteomes" id="UP000030693">
    <property type="component" value="Unassembled WGS sequence"/>
</dbReference>
<name>A0A058Z5H2_FONAL</name>
<feature type="region of interest" description="Disordered" evidence="7">
    <location>
        <begin position="1"/>
        <end position="43"/>
    </location>
</feature>
<sequence length="248" mass="26697">MSAPGGPLSFDSVMKPSAGATASKGGRRDRRSSAPKPLAPSGGATIEHISRRLSYFLRHGAAEAGIPMAADGFAFLDDIFKQSQMRNVTVEDVREVVRACPKQRFALDETGPRIRIRANQGHSFAVAELELKTITLENFTEICPVVYHGTSKGTWDKILESGHLHRMAREHIHMTVPQGISGARASAGIFIYIDLAKALTDGVPFFQSANGVILSPGVVGTEGILPSKYFAKVTNRAGEVIWTPAQEG</sequence>
<evidence type="ECO:0000256" key="2">
    <source>
        <dbReference type="ARBA" id="ARBA00009836"/>
    </source>
</evidence>
<dbReference type="PANTHER" id="PTHR12684:SF2">
    <property type="entry name" value="TRNA 2'-PHOSPHOTRANSFERASE 1"/>
    <property type="match status" value="1"/>
</dbReference>
<comment type="catalytic activity">
    <reaction evidence="6">
        <text>2'-phospho-[ligated tRNA] + NAD(+) = mature tRNA + ADP-alpha-D-ribose 1'',2''-cyclic phosphate + nicotinamide</text>
        <dbReference type="Rhea" id="RHEA:23324"/>
        <dbReference type="Rhea" id="RHEA-COMP:11106"/>
        <dbReference type="Rhea" id="RHEA-COMP:11107"/>
        <dbReference type="ChEBI" id="CHEBI:17154"/>
        <dbReference type="ChEBI" id="CHEBI:57540"/>
        <dbReference type="ChEBI" id="CHEBI:76596"/>
        <dbReference type="ChEBI" id="CHEBI:82883"/>
        <dbReference type="ChEBI" id="CHEBI:85027"/>
        <dbReference type="EC" id="2.7.1.160"/>
    </reaction>
</comment>
<keyword evidence="5" id="KW-0520">NAD</keyword>
<dbReference type="eggNOG" id="KOG2278">
    <property type="taxonomic scope" value="Eukaryota"/>
</dbReference>
<proteinExistence type="inferred from homology"/>
<dbReference type="AlphaFoldDB" id="A0A058Z5H2"/>
<gene>
    <name evidence="8" type="ORF">H696_03804</name>
</gene>
<evidence type="ECO:0000313" key="8">
    <source>
        <dbReference type="EMBL" id="KCV69371.1"/>
    </source>
</evidence>
<evidence type="ECO:0000256" key="4">
    <source>
        <dbReference type="ARBA" id="ARBA00022679"/>
    </source>
</evidence>
<comment type="similarity">
    <text evidence="2">Belongs to the KptA/TPT1 family.</text>
</comment>
<dbReference type="Pfam" id="PF01885">
    <property type="entry name" value="PTS_2-RNA"/>
    <property type="match status" value="1"/>
</dbReference>
<protein>
    <recommendedName>
        <fullName evidence="3">2'-phosphotransferase</fullName>
        <ecNumber evidence="3">2.7.1.160</ecNumber>
    </recommendedName>
</protein>
<dbReference type="STRING" id="691883.A0A058Z5H2"/>
<evidence type="ECO:0000256" key="1">
    <source>
        <dbReference type="ARBA" id="ARBA00003343"/>
    </source>
</evidence>
<dbReference type="GO" id="GO:0006388">
    <property type="term" value="P:tRNA splicing, via endonucleolytic cleavage and ligation"/>
    <property type="evidence" value="ECO:0007669"/>
    <property type="project" value="TreeGrafter"/>
</dbReference>
<evidence type="ECO:0000256" key="5">
    <source>
        <dbReference type="ARBA" id="ARBA00023027"/>
    </source>
</evidence>
<dbReference type="InterPro" id="IPR002745">
    <property type="entry name" value="Ptrans_KptA/Tpt1"/>
</dbReference>
<dbReference type="GeneID" id="20528529"/>
<evidence type="ECO:0000256" key="6">
    <source>
        <dbReference type="ARBA" id="ARBA00047949"/>
    </source>
</evidence>
<dbReference type="SUPFAM" id="SSF56399">
    <property type="entry name" value="ADP-ribosylation"/>
    <property type="match status" value="1"/>
</dbReference>
<dbReference type="Gene3D" id="3.20.170.30">
    <property type="match status" value="1"/>
</dbReference>
<accession>A0A058Z5H2</accession>
<dbReference type="GO" id="GO:0000215">
    <property type="term" value="F:tRNA 2'-phosphotransferase activity"/>
    <property type="evidence" value="ECO:0007669"/>
    <property type="project" value="UniProtKB-EC"/>
</dbReference>
<dbReference type="RefSeq" id="XP_009495936.1">
    <property type="nucleotide sequence ID" value="XM_009497661.1"/>
</dbReference>
<organism evidence="8">
    <name type="scientific">Fonticula alba</name>
    <name type="common">Slime mold</name>
    <dbReference type="NCBI Taxonomy" id="691883"/>
    <lineage>
        <taxon>Eukaryota</taxon>
        <taxon>Rotosphaerida</taxon>
        <taxon>Fonticulaceae</taxon>
        <taxon>Fonticula</taxon>
    </lineage>
</organism>
<dbReference type="EMBL" id="KB932206">
    <property type="protein sequence ID" value="KCV69371.1"/>
    <property type="molecule type" value="Genomic_DNA"/>
</dbReference>
<keyword evidence="4" id="KW-0808">Transferase</keyword>
<evidence type="ECO:0000313" key="9">
    <source>
        <dbReference type="Proteomes" id="UP000030693"/>
    </source>
</evidence>
<dbReference type="PANTHER" id="PTHR12684">
    <property type="entry name" value="PUTATIVE PHOSPHOTRANSFERASE"/>
    <property type="match status" value="1"/>
</dbReference>
<comment type="function">
    <text evidence="1">Catalyzes the last step of tRNA splicing, the transfer of the splice junction 2'-phosphate from ligated tRNA to NAD to produce ADP-ribose 1''-2'' cyclic phosphate.</text>
</comment>
<dbReference type="OMA" id="RHGASQM"/>
<evidence type="ECO:0000256" key="3">
    <source>
        <dbReference type="ARBA" id="ARBA00012007"/>
    </source>
</evidence>
<dbReference type="OrthoDB" id="419694at2759"/>